<dbReference type="EMBL" id="KX664695">
    <property type="protein sequence ID" value="AOT23473.1"/>
    <property type="molecule type" value="Genomic_DNA"/>
</dbReference>
<name>A0A1D8EQZ5_9CAUD</name>
<dbReference type="Proteomes" id="UP000223130">
    <property type="component" value="Segment"/>
</dbReference>
<evidence type="ECO:0000313" key="1">
    <source>
        <dbReference type="EMBL" id="AOT23473.1"/>
    </source>
</evidence>
<gene>
    <name evidence="1" type="ORF">ESCO5_00125</name>
</gene>
<reference evidence="1 2" key="1">
    <citation type="submission" date="2017-02" db="EMBL/GenBank/DDBJ databases">
        <title>Complete genome sequence of two Escherichia coli phages, vB_EcoM_ ESCO5 and vB_EcoM_ESCO13, which are related to phAPEC8.</title>
        <authorList>
            <person name="Trotereau A."/>
            <person name="Gonnet M."/>
            <person name="Viardot A."/>
            <person name="Lalmanach A.-C."/>
            <person name="Guabiraba R."/>
            <person name="Chanteloup N."/>
            <person name="Schouler C."/>
        </authorList>
    </citation>
    <scope>NUCLEOTIDE SEQUENCE [LARGE SCALE GENOMIC DNA]</scope>
</reference>
<accession>A0A1D8EQZ5</accession>
<proteinExistence type="predicted"/>
<evidence type="ECO:0000313" key="2">
    <source>
        <dbReference type="Proteomes" id="UP000223130"/>
    </source>
</evidence>
<protein>
    <submittedName>
        <fullName evidence="1">Uncharacterized protein</fullName>
    </submittedName>
</protein>
<keyword evidence="2" id="KW-1185">Reference proteome</keyword>
<organism evidence="1 2">
    <name type="scientific">Escherichia phage ESCO5</name>
    <dbReference type="NCBI Taxonomy" id="1897495"/>
    <lineage>
        <taxon>Viruses</taxon>
        <taxon>Duplodnaviria</taxon>
        <taxon>Heunggongvirae</taxon>
        <taxon>Uroviricota</taxon>
        <taxon>Caudoviricetes</taxon>
        <taxon>Stephanstirmvirinae</taxon>
        <taxon>Phapecoctavirus</taxon>
        <taxon>Phapecoctavirus ESCO5</taxon>
        <taxon>Escherichia virus ESCO5</taxon>
    </lineage>
</organism>
<sequence>MEVKKIVNNAPSLPKIKFYEEVEDNESKD</sequence>